<accession>A0A848BQI7</accession>
<evidence type="ECO:0000313" key="3">
    <source>
        <dbReference type="Proteomes" id="UP000591071"/>
    </source>
</evidence>
<gene>
    <name evidence="2" type="ORF">HF872_00550</name>
</gene>
<proteinExistence type="predicted"/>
<evidence type="ECO:0000313" key="2">
    <source>
        <dbReference type="EMBL" id="NME27118.1"/>
    </source>
</evidence>
<keyword evidence="1" id="KW-1133">Transmembrane helix</keyword>
<dbReference type="AlphaFoldDB" id="A0A848BQI7"/>
<name>A0A848BQI7_9FIRM</name>
<dbReference type="RefSeq" id="WP_170087007.1">
    <property type="nucleotide sequence ID" value="NZ_JABAFG010000001.1"/>
</dbReference>
<organism evidence="2 3">
    <name type="scientific">Megasphaera hexanoica</name>
    <dbReference type="NCBI Taxonomy" id="1675036"/>
    <lineage>
        <taxon>Bacteria</taxon>
        <taxon>Bacillati</taxon>
        <taxon>Bacillota</taxon>
        <taxon>Negativicutes</taxon>
        <taxon>Veillonellales</taxon>
        <taxon>Veillonellaceae</taxon>
        <taxon>Megasphaera</taxon>
    </lineage>
</organism>
<reference evidence="2 3" key="1">
    <citation type="submission" date="2020-04" db="EMBL/GenBank/DDBJ databases">
        <authorList>
            <person name="Hitch T.C.A."/>
            <person name="Wylensek D."/>
            <person name="Clavel T."/>
        </authorList>
    </citation>
    <scope>NUCLEOTIDE SEQUENCE [LARGE SCALE GENOMIC DNA]</scope>
    <source>
        <strain evidence="2 3">Oil-RF-744-FAT-WT-6-1</strain>
    </source>
</reference>
<protein>
    <submittedName>
        <fullName evidence="2">Uncharacterized protein</fullName>
    </submittedName>
</protein>
<evidence type="ECO:0000256" key="1">
    <source>
        <dbReference type="SAM" id="Phobius"/>
    </source>
</evidence>
<feature type="transmembrane region" description="Helical" evidence="1">
    <location>
        <begin position="232"/>
        <end position="250"/>
    </location>
</feature>
<dbReference type="EMBL" id="JABAFG010000001">
    <property type="protein sequence ID" value="NME27118.1"/>
    <property type="molecule type" value="Genomic_DNA"/>
</dbReference>
<comment type="caution">
    <text evidence="2">The sequence shown here is derived from an EMBL/GenBank/DDBJ whole genome shotgun (WGS) entry which is preliminary data.</text>
</comment>
<sequence length="372" mass="41677">MEEDIKTQQILQSIMRRKNNSAIAIAFDKASSDDTSICRIAIAWISESKAHSMTYLVKPPVDDFSCSRKVTASMVAHSADFATVWDRQILPLLKGDVLALYDASRTLRTLKASYEISGRTFMLPELYIRDLRFLAITYMPNLGNDSFISIIHRLRLSADLDDAASRARACTSALDRLQMIYPASGYGVPLSMVLAGALNLPADTLQEEESMEDEEEEEPQPLSERLTHATRFSLIPLLIICLCLFGYYMYRQHQNAPAHVDFSSYSSTEVPKSQKKEFPNFESGKTYMMTRGTYVVINEKDIDLFITAAKNHDTDKIRTMLRNNQVLVFQSAVPIEVTGNPHGNGFVPITIKEGDHAGQSGYAAYSMITKAK</sequence>
<keyword evidence="1" id="KW-0812">Transmembrane</keyword>
<dbReference type="Proteomes" id="UP000591071">
    <property type="component" value="Unassembled WGS sequence"/>
</dbReference>
<keyword evidence="1" id="KW-0472">Membrane</keyword>